<reference evidence="8" key="2">
    <citation type="submission" date="2020-09" db="EMBL/GenBank/DDBJ databases">
        <authorList>
            <person name="Sun Q."/>
            <person name="Zhou Y."/>
        </authorList>
    </citation>
    <scope>NUCLEOTIDE SEQUENCE</scope>
    <source>
        <strain evidence="8">CGMCC 1.15082</strain>
    </source>
</reference>
<accession>A0A916WKJ5</accession>
<comment type="subcellular location">
    <subcellularLocation>
        <location evidence="1">Periplasm</location>
    </subcellularLocation>
</comment>
<evidence type="ECO:0000256" key="5">
    <source>
        <dbReference type="ARBA" id="ARBA00022764"/>
    </source>
</evidence>
<evidence type="ECO:0000256" key="6">
    <source>
        <dbReference type="SAM" id="SignalP"/>
    </source>
</evidence>
<organism evidence="8 9">
    <name type="scientific">Brucella endophytica</name>
    <dbReference type="NCBI Taxonomy" id="1963359"/>
    <lineage>
        <taxon>Bacteria</taxon>
        <taxon>Pseudomonadati</taxon>
        <taxon>Pseudomonadota</taxon>
        <taxon>Alphaproteobacteria</taxon>
        <taxon>Hyphomicrobiales</taxon>
        <taxon>Brucellaceae</taxon>
        <taxon>Brucella/Ochrobactrum group</taxon>
        <taxon>Brucella</taxon>
    </lineage>
</organism>
<dbReference type="InterPro" id="IPR000914">
    <property type="entry name" value="SBP_5_dom"/>
</dbReference>
<keyword evidence="9" id="KW-1185">Reference proteome</keyword>
<evidence type="ECO:0000256" key="1">
    <source>
        <dbReference type="ARBA" id="ARBA00004418"/>
    </source>
</evidence>
<dbReference type="InterPro" id="IPR039424">
    <property type="entry name" value="SBP_5"/>
</dbReference>
<name>A0A916WKJ5_9HYPH</name>
<gene>
    <name evidence="8" type="ORF">GCM10011491_38060</name>
</gene>
<dbReference type="InterPro" id="IPR030678">
    <property type="entry name" value="Peptide/Ni-bd"/>
</dbReference>
<sequence>MKRILRHFANTGLAAAVTALCAGVTLPALAADLRIGLQDDADVLDPHRARTFVGRIVFTSLCDKLFDINEKLEIQPQLAESWKWSDDGKVLSVKLRNNGKFHDGATITAADVKANLERAKTLPESLRKSEVASIDSIKVVDDTNLEIHLLKPDASLLSQLADRAGMILSPKAFANGDFAQNPVCSGPYKFVSRVQNDRIVLEKFSDYWDTANYHFDKVTFLPIQDTTVRLANLQSGSLDLIERVASADIEAVKNDSKLAFYPVTGTGYQALTFNMTKGDKDSFPIGHDKRVRQAFELSIDRNAINEVVGQGVFQPAHQPFPPSSFAYDKKFETVTRDVEKAKALLKEAGLERVKFEIAYGNNSTSQQVYELIQAMASEAGFDISLRPTEFAALQSALKEKSYEVGQSGWSGRADPDGNIHQFDTCKGNLNDAGYCNEKVDALLNKARETTDQAQRKAIYDEAQAILQDELPIVYLYYQPWPFAARADLKGFVAYPDGMVRLKGVSITN</sequence>
<dbReference type="Gene3D" id="3.10.105.10">
    <property type="entry name" value="Dipeptide-binding Protein, Domain 3"/>
    <property type="match status" value="1"/>
</dbReference>
<dbReference type="PANTHER" id="PTHR30290:SF38">
    <property type="entry name" value="D,D-DIPEPTIDE-BINDING PERIPLASMIC PROTEIN DDPA-RELATED"/>
    <property type="match status" value="1"/>
</dbReference>
<keyword evidence="3" id="KW-0813">Transport</keyword>
<evidence type="ECO:0000256" key="4">
    <source>
        <dbReference type="ARBA" id="ARBA00022729"/>
    </source>
</evidence>
<reference evidence="8" key="1">
    <citation type="journal article" date="2014" name="Int. J. Syst. Evol. Microbiol.">
        <title>Complete genome sequence of Corynebacterium casei LMG S-19264T (=DSM 44701T), isolated from a smear-ripened cheese.</title>
        <authorList>
            <consortium name="US DOE Joint Genome Institute (JGI-PGF)"/>
            <person name="Walter F."/>
            <person name="Albersmeier A."/>
            <person name="Kalinowski J."/>
            <person name="Ruckert C."/>
        </authorList>
    </citation>
    <scope>NUCLEOTIDE SEQUENCE</scope>
    <source>
        <strain evidence="8">CGMCC 1.15082</strain>
    </source>
</reference>
<dbReference type="Gene3D" id="3.40.190.10">
    <property type="entry name" value="Periplasmic binding protein-like II"/>
    <property type="match status" value="1"/>
</dbReference>
<dbReference type="PANTHER" id="PTHR30290">
    <property type="entry name" value="PERIPLASMIC BINDING COMPONENT OF ABC TRANSPORTER"/>
    <property type="match status" value="1"/>
</dbReference>
<dbReference type="GO" id="GO:0043190">
    <property type="term" value="C:ATP-binding cassette (ABC) transporter complex"/>
    <property type="evidence" value="ECO:0007669"/>
    <property type="project" value="InterPro"/>
</dbReference>
<evidence type="ECO:0000259" key="7">
    <source>
        <dbReference type="Pfam" id="PF00496"/>
    </source>
</evidence>
<dbReference type="GO" id="GO:1904680">
    <property type="term" value="F:peptide transmembrane transporter activity"/>
    <property type="evidence" value="ECO:0007669"/>
    <property type="project" value="TreeGrafter"/>
</dbReference>
<comment type="similarity">
    <text evidence="2">Belongs to the bacterial solute-binding protein 5 family.</text>
</comment>
<comment type="caution">
    <text evidence="8">The sequence shown here is derived from an EMBL/GenBank/DDBJ whole genome shotgun (WGS) entry which is preliminary data.</text>
</comment>
<keyword evidence="5" id="KW-0574">Periplasm</keyword>
<proteinExistence type="inferred from homology"/>
<dbReference type="GO" id="GO:0015833">
    <property type="term" value="P:peptide transport"/>
    <property type="evidence" value="ECO:0007669"/>
    <property type="project" value="TreeGrafter"/>
</dbReference>
<dbReference type="GO" id="GO:0030288">
    <property type="term" value="C:outer membrane-bounded periplasmic space"/>
    <property type="evidence" value="ECO:0007669"/>
    <property type="project" value="UniProtKB-ARBA"/>
</dbReference>
<dbReference type="Proteomes" id="UP000646478">
    <property type="component" value="Unassembled WGS sequence"/>
</dbReference>
<feature type="chain" id="PRO_5037264629" evidence="6">
    <location>
        <begin position="31"/>
        <end position="508"/>
    </location>
</feature>
<keyword evidence="4 6" id="KW-0732">Signal</keyword>
<feature type="domain" description="Solute-binding protein family 5" evidence="7">
    <location>
        <begin position="73"/>
        <end position="428"/>
    </location>
</feature>
<evidence type="ECO:0000256" key="3">
    <source>
        <dbReference type="ARBA" id="ARBA00022448"/>
    </source>
</evidence>
<dbReference type="EMBL" id="BMHH01000020">
    <property type="protein sequence ID" value="GGB06339.1"/>
    <property type="molecule type" value="Genomic_DNA"/>
</dbReference>
<protein>
    <submittedName>
        <fullName evidence="8">ABC transporter substrate-binding protein</fullName>
    </submittedName>
</protein>
<evidence type="ECO:0000256" key="2">
    <source>
        <dbReference type="ARBA" id="ARBA00005695"/>
    </source>
</evidence>
<dbReference type="RefSeq" id="WP_188825779.1">
    <property type="nucleotide sequence ID" value="NZ_BMHH01000020.1"/>
</dbReference>
<dbReference type="CDD" id="cd08511">
    <property type="entry name" value="PBP2_NikA_DppA_OppA_like_5"/>
    <property type="match status" value="1"/>
</dbReference>
<feature type="signal peptide" evidence="6">
    <location>
        <begin position="1"/>
        <end position="30"/>
    </location>
</feature>
<evidence type="ECO:0000313" key="8">
    <source>
        <dbReference type="EMBL" id="GGB06339.1"/>
    </source>
</evidence>
<dbReference type="Pfam" id="PF00496">
    <property type="entry name" value="SBP_bac_5"/>
    <property type="match status" value="1"/>
</dbReference>
<evidence type="ECO:0000313" key="9">
    <source>
        <dbReference type="Proteomes" id="UP000646478"/>
    </source>
</evidence>
<dbReference type="SUPFAM" id="SSF53850">
    <property type="entry name" value="Periplasmic binding protein-like II"/>
    <property type="match status" value="1"/>
</dbReference>
<dbReference type="PIRSF" id="PIRSF002741">
    <property type="entry name" value="MppA"/>
    <property type="match status" value="1"/>
</dbReference>
<dbReference type="AlphaFoldDB" id="A0A916WKJ5"/>
<dbReference type="Gene3D" id="3.90.76.10">
    <property type="entry name" value="Dipeptide-binding Protein, Domain 1"/>
    <property type="match status" value="1"/>
</dbReference>